<evidence type="ECO:0000256" key="3">
    <source>
        <dbReference type="ARBA" id="ARBA00023015"/>
    </source>
</evidence>
<gene>
    <name evidence="7" type="ORF">UCRPC4_g05688</name>
</gene>
<protein>
    <submittedName>
        <fullName evidence="7">Putative c6 finger domain</fullName>
    </submittedName>
</protein>
<dbReference type="OrthoDB" id="2441642at2759"/>
<keyword evidence="2" id="KW-0862">Zinc</keyword>
<keyword evidence="3" id="KW-0805">Transcription regulation</keyword>
<name>A0A0G2GJS0_PHACM</name>
<keyword evidence="5" id="KW-0539">Nucleus</keyword>
<evidence type="ECO:0000313" key="7">
    <source>
        <dbReference type="EMBL" id="KKY17195.1"/>
    </source>
</evidence>
<dbReference type="EMBL" id="LCWF01000149">
    <property type="protein sequence ID" value="KKY17195.1"/>
    <property type="molecule type" value="Genomic_DNA"/>
</dbReference>
<dbReference type="PANTHER" id="PTHR47660">
    <property type="entry name" value="TRANSCRIPTION FACTOR WITH C2H2 AND ZN(2)-CYS(6) DNA BINDING DOMAIN (EUROFUNG)-RELATED-RELATED"/>
    <property type="match status" value="1"/>
</dbReference>
<accession>A0A0G2GJS0</accession>
<evidence type="ECO:0000256" key="5">
    <source>
        <dbReference type="ARBA" id="ARBA00023242"/>
    </source>
</evidence>
<evidence type="ECO:0000256" key="2">
    <source>
        <dbReference type="ARBA" id="ARBA00022833"/>
    </source>
</evidence>
<proteinExistence type="predicted"/>
<organism evidence="7 8">
    <name type="scientific">Phaeomoniella chlamydospora</name>
    <name type="common">Phaeoacremonium chlamydosporum</name>
    <dbReference type="NCBI Taxonomy" id="158046"/>
    <lineage>
        <taxon>Eukaryota</taxon>
        <taxon>Fungi</taxon>
        <taxon>Dikarya</taxon>
        <taxon>Ascomycota</taxon>
        <taxon>Pezizomycotina</taxon>
        <taxon>Eurotiomycetes</taxon>
        <taxon>Chaetothyriomycetidae</taxon>
        <taxon>Phaeomoniellales</taxon>
        <taxon>Phaeomoniellaceae</taxon>
        <taxon>Phaeomoniella</taxon>
    </lineage>
</organism>
<keyword evidence="8" id="KW-1185">Reference proteome</keyword>
<comment type="caution">
    <text evidence="7">The sequence shown here is derived from an EMBL/GenBank/DDBJ whole genome shotgun (WGS) entry which is preliminary data.</text>
</comment>
<keyword evidence="1" id="KW-0479">Metal-binding</keyword>
<evidence type="ECO:0000256" key="1">
    <source>
        <dbReference type="ARBA" id="ARBA00022723"/>
    </source>
</evidence>
<dbReference type="Proteomes" id="UP000053317">
    <property type="component" value="Unassembled WGS sequence"/>
</dbReference>
<dbReference type="GO" id="GO:0046872">
    <property type="term" value="F:metal ion binding"/>
    <property type="evidence" value="ECO:0007669"/>
    <property type="project" value="UniProtKB-KW"/>
</dbReference>
<feature type="region of interest" description="Disordered" evidence="6">
    <location>
        <begin position="1"/>
        <end position="51"/>
    </location>
</feature>
<evidence type="ECO:0000313" key="8">
    <source>
        <dbReference type="Proteomes" id="UP000053317"/>
    </source>
</evidence>
<feature type="compositionally biased region" description="Basic and acidic residues" evidence="6">
    <location>
        <begin position="42"/>
        <end position="51"/>
    </location>
</feature>
<dbReference type="AlphaFoldDB" id="A0A0G2GJS0"/>
<evidence type="ECO:0000256" key="4">
    <source>
        <dbReference type="ARBA" id="ARBA00023163"/>
    </source>
</evidence>
<sequence length="400" mass="43754">MPKPNVIGPQKAVLVRSSSGAELDSTFPAPDDPSASDGVRPIPEREITSRDSHCPTIESAQTTFNSIPVNHFSTPVTSAYSSGGSNVNAPAHGSDGLAVLDFSNLELVCPINVDEINNRWLNAYIPIPGQRLKEYPTNISAFIYRILKSYAAVAVRGRGIPPFVHSSQMLALAASPALSVCLSLVRICDKPLPGSEGVAFDVLQREMDKLCELLGTYDDMSLLAAFQAHLIYAMVLFFQLSQGSTPFLRQAMINLQSLACASSRCGLLCITEQQGSRPRWEAWIVAEAKRRTLYTMYLFDSVLSAQDGLPTFLGTELQGLPAPANKAMWEAGARHEWEKVYNVYLTEQTGGLRIDELWPVPAGLGESDLVERRDRVDRWLEGVDEFGIMLYAVTSCTHGG</sequence>
<keyword evidence="4" id="KW-0804">Transcription</keyword>
<reference evidence="7 8" key="1">
    <citation type="submission" date="2015-05" db="EMBL/GenBank/DDBJ databases">
        <title>Distinctive expansion of gene families associated with plant cell wall degradation and secondary metabolism in the genomes of grapevine trunk pathogens.</title>
        <authorList>
            <person name="Lawrence D.P."/>
            <person name="Travadon R."/>
            <person name="Rolshausen P.E."/>
            <person name="Baumgartner K."/>
        </authorList>
    </citation>
    <scope>NUCLEOTIDE SEQUENCE [LARGE SCALE GENOMIC DNA]</scope>
    <source>
        <strain evidence="7">UCRPC4</strain>
    </source>
</reference>
<evidence type="ECO:0000256" key="6">
    <source>
        <dbReference type="SAM" id="MobiDB-lite"/>
    </source>
</evidence>
<reference evidence="7 8" key="2">
    <citation type="submission" date="2015-05" db="EMBL/GenBank/DDBJ databases">
        <authorList>
            <person name="Morales-Cruz A."/>
            <person name="Amrine K.C."/>
            <person name="Cantu D."/>
        </authorList>
    </citation>
    <scope>NUCLEOTIDE SEQUENCE [LARGE SCALE GENOMIC DNA]</scope>
    <source>
        <strain evidence="7">UCRPC4</strain>
    </source>
</reference>
<dbReference type="PANTHER" id="PTHR47660:SF3">
    <property type="entry name" value="FINGER DOMAIN PROTEIN, PUTATIVE (AFU_ORTHOLOGUE AFUA_4G03310)-RELATED"/>
    <property type="match status" value="1"/>
</dbReference>